<protein>
    <submittedName>
        <fullName evidence="7">DNAAF3</fullName>
    </submittedName>
</protein>
<comment type="caution">
    <text evidence="7">The sequence shown here is derived from an EMBL/GenBank/DDBJ whole genome shotgun (WGS) entry which is preliminary data.</text>
</comment>
<accession>A0A7J7JKC5</accession>
<dbReference type="AlphaFoldDB" id="A0A7J7JKC5"/>
<feature type="domain" description="Dynein assembly factor 3 C-terminal" evidence="6">
    <location>
        <begin position="149"/>
        <end position="452"/>
    </location>
</feature>
<dbReference type="EMBL" id="VXIV02002247">
    <property type="protein sequence ID" value="KAF6026575.1"/>
    <property type="molecule type" value="Genomic_DNA"/>
</dbReference>
<feature type="domain" description="DUF4470" evidence="5">
    <location>
        <begin position="10"/>
        <end position="116"/>
    </location>
</feature>
<dbReference type="GO" id="GO:0070286">
    <property type="term" value="P:axonemal dynein complex assembly"/>
    <property type="evidence" value="ECO:0007669"/>
    <property type="project" value="InterPro"/>
</dbReference>
<dbReference type="Pfam" id="PF14740">
    <property type="entry name" value="DUF4471"/>
    <property type="match status" value="1"/>
</dbReference>
<name>A0A7J7JKC5_BUGNE</name>
<dbReference type="InterPro" id="IPR039304">
    <property type="entry name" value="DNAAF3"/>
</dbReference>
<dbReference type="InterPro" id="IPR027974">
    <property type="entry name" value="DUF4470"/>
</dbReference>
<dbReference type="PANTHER" id="PTHR22118">
    <property type="entry name" value="DYNEIN ASSEMBLY FACTOR 3, AXONEMAL"/>
    <property type="match status" value="1"/>
</dbReference>
<evidence type="ECO:0000256" key="3">
    <source>
        <dbReference type="ARBA" id="ARBA00022794"/>
    </source>
</evidence>
<evidence type="ECO:0000313" key="7">
    <source>
        <dbReference type="EMBL" id="KAF6026575.1"/>
    </source>
</evidence>
<proteinExistence type="inferred from homology"/>
<evidence type="ECO:0000259" key="6">
    <source>
        <dbReference type="Pfam" id="PF14740"/>
    </source>
</evidence>
<keyword evidence="3" id="KW-0970">Cilium biogenesis/degradation</keyword>
<dbReference type="GO" id="GO:0044458">
    <property type="term" value="P:motile cilium assembly"/>
    <property type="evidence" value="ECO:0007669"/>
    <property type="project" value="TreeGrafter"/>
</dbReference>
<comment type="subcellular location">
    <subcellularLocation>
        <location evidence="4">Dynein axonemal particle</location>
    </subcellularLocation>
</comment>
<evidence type="ECO:0000256" key="1">
    <source>
        <dbReference type="ARBA" id="ARBA00010449"/>
    </source>
</evidence>
<keyword evidence="2" id="KW-0963">Cytoplasm</keyword>
<comment type="similarity">
    <text evidence="1">Belongs to the DNAAF3 family.</text>
</comment>
<sequence>MDKGLGAVTWWGFSPAIDVLEYFKLCDFKNKRSTADHHDITVNVLLVGGADIRHILKTMTKLKFKQFQKVHFYILEHNLENYARILLLMSLALEKFATISLQEKTELMAEIFGNSLVRAQTASYIHELSNDFVKMVTDFDELNEKLPLFSLEALKYKERDMLEGIFKLWRKPDKNIFDIEQCWDLRIRQYLGTRYDTSKGAFDWDYSMKLSDRGAEIIGTQCYQRWRKTGVAFELRDGAYDVPNKTLASGLIFKNDGERHGRRGYWGDIVVSPYIAFGIECDDEEFFKRANKQFVSNSEAITKHNLTTLLYELQTGKAYKAITNLESNTTMETIGEEEDNDELDGAGGDRVTCSSRSYLSCDNVKITFLPLNSLPELSKKRSNYRKYQNMFDQVYFSNSMVHHLTPEVTNIFANNASIILETAKFITELTKEQYIAFTNKIDSMAKAAGCETLIDCCPEKDAFSFYKFQRQTSTT</sequence>
<dbReference type="Proteomes" id="UP000593567">
    <property type="component" value="Unassembled WGS sequence"/>
</dbReference>
<dbReference type="OrthoDB" id="538817at2759"/>
<dbReference type="PANTHER" id="PTHR22118:SF14">
    <property type="entry name" value="DYNEIN AXONEMAL ASSEMBLY FACTOR 3"/>
    <property type="match status" value="1"/>
</dbReference>
<evidence type="ECO:0000256" key="4">
    <source>
        <dbReference type="ARBA" id="ARBA00024190"/>
    </source>
</evidence>
<evidence type="ECO:0000313" key="8">
    <source>
        <dbReference type="Proteomes" id="UP000593567"/>
    </source>
</evidence>
<dbReference type="InterPro" id="IPR028235">
    <property type="entry name" value="DNAAF3_C"/>
</dbReference>
<dbReference type="Pfam" id="PF14737">
    <property type="entry name" value="DUF4470"/>
    <property type="match status" value="1"/>
</dbReference>
<evidence type="ECO:0000259" key="5">
    <source>
        <dbReference type="Pfam" id="PF14737"/>
    </source>
</evidence>
<gene>
    <name evidence="7" type="ORF">EB796_015116</name>
</gene>
<evidence type="ECO:0000256" key="2">
    <source>
        <dbReference type="ARBA" id="ARBA00022490"/>
    </source>
</evidence>
<keyword evidence="8" id="KW-1185">Reference proteome</keyword>
<organism evidence="7 8">
    <name type="scientific">Bugula neritina</name>
    <name type="common">Brown bryozoan</name>
    <name type="synonym">Sertularia neritina</name>
    <dbReference type="NCBI Taxonomy" id="10212"/>
    <lineage>
        <taxon>Eukaryota</taxon>
        <taxon>Metazoa</taxon>
        <taxon>Spiralia</taxon>
        <taxon>Lophotrochozoa</taxon>
        <taxon>Bryozoa</taxon>
        <taxon>Gymnolaemata</taxon>
        <taxon>Cheilostomatida</taxon>
        <taxon>Flustrina</taxon>
        <taxon>Buguloidea</taxon>
        <taxon>Bugulidae</taxon>
        <taxon>Bugula</taxon>
    </lineage>
</organism>
<dbReference type="GO" id="GO:0120293">
    <property type="term" value="C:dynein axonemal particle"/>
    <property type="evidence" value="ECO:0007669"/>
    <property type="project" value="UniProtKB-SubCell"/>
</dbReference>
<reference evidence="7" key="1">
    <citation type="submission" date="2020-06" db="EMBL/GenBank/DDBJ databases">
        <title>Draft genome of Bugula neritina, a colonial animal packing powerful symbionts and potential medicines.</title>
        <authorList>
            <person name="Rayko M."/>
        </authorList>
    </citation>
    <scope>NUCLEOTIDE SEQUENCE [LARGE SCALE GENOMIC DNA]</scope>
    <source>
        <strain evidence="7">Kwan_BN1</strain>
    </source>
</reference>